<accession>A0ACB9Q0C9</accession>
<name>A0ACB9Q0C9_BAUVA</name>
<evidence type="ECO:0000313" key="2">
    <source>
        <dbReference type="Proteomes" id="UP000828941"/>
    </source>
</evidence>
<protein>
    <submittedName>
        <fullName evidence="1">Uncharacterized protein</fullName>
    </submittedName>
</protein>
<evidence type="ECO:0000313" key="1">
    <source>
        <dbReference type="EMBL" id="KAI4354198.1"/>
    </source>
</evidence>
<dbReference type="EMBL" id="CM039427">
    <property type="protein sequence ID" value="KAI4354198.1"/>
    <property type="molecule type" value="Genomic_DNA"/>
</dbReference>
<organism evidence="1 2">
    <name type="scientific">Bauhinia variegata</name>
    <name type="common">Purple orchid tree</name>
    <name type="synonym">Phanera variegata</name>
    <dbReference type="NCBI Taxonomy" id="167791"/>
    <lineage>
        <taxon>Eukaryota</taxon>
        <taxon>Viridiplantae</taxon>
        <taxon>Streptophyta</taxon>
        <taxon>Embryophyta</taxon>
        <taxon>Tracheophyta</taxon>
        <taxon>Spermatophyta</taxon>
        <taxon>Magnoliopsida</taxon>
        <taxon>eudicotyledons</taxon>
        <taxon>Gunneridae</taxon>
        <taxon>Pentapetalae</taxon>
        <taxon>rosids</taxon>
        <taxon>fabids</taxon>
        <taxon>Fabales</taxon>
        <taxon>Fabaceae</taxon>
        <taxon>Cercidoideae</taxon>
        <taxon>Cercideae</taxon>
        <taxon>Bauhiniinae</taxon>
        <taxon>Bauhinia</taxon>
    </lineage>
</organism>
<reference evidence="1 2" key="1">
    <citation type="journal article" date="2022" name="DNA Res.">
        <title>Chromosomal-level genome assembly of the orchid tree Bauhinia variegata (Leguminosae; Cercidoideae) supports the allotetraploid origin hypothesis of Bauhinia.</title>
        <authorList>
            <person name="Zhong Y."/>
            <person name="Chen Y."/>
            <person name="Zheng D."/>
            <person name="Pang J."/>
            <person name="Liu Y."/>
            <person name="Luo S."/>
            <person name="Meng S."/>
            <person name="Qian L."/>
            <person name="Wei D."/>
            <person name="Dai S."/>
            <person name="Zhou R."/>
        </authorList>
    </citation>
    <scope>NUCLEOTIDE SEQUENCE [LARGE SCALE GENOMIC DNA]</scope>
    <source>
        <strain evidence="1">BV-YZ2020</strain>
    </source>
</reference>
<dbReference type="Proteomes" id="UP000828941">
    <property type="component" value="Chromosome 2"/>
</dbReference>
<comment type="caution">
    <text evidence="1">The sequence shown here is derived from an EMBL/GenBank/DDBJ whole genome shotgun (WGS) entry which is preliminary data.</text>
</comment>
<proteinExistence type="predicted"/>
<keyword evidence="2" id="KW-1185">Reference proteome</keyword>
<sequence length="95" mass="10744">MSAVDLDRKRNNFADNVQKTLTRFHDQCLAIREFKLHKHHSGSFGSEGSILAHPVPHSSGHEPDEEAEMIVRKRMESCCAGEYLCTRVAYLDACI</sequence>
<gene>
    <name evidence="1" type="ORF">L6164_003088</name>
</gene>